<dbReference type="SUPFAM" id="SSF88713">
    <property type="entry name" value="Glycoside hydrolase/deacetylase"/>
    <property type="match status" value="1"/>
</dbReference>
<dbReference type="Pfam" id="PF01522">
    <property type="entry name" value="Polysacc_deac_1"/>
    <property type="match status" value="1"/>
</dbReference>
<dbReference type="RefSeq" id="WP_209701208.1">
    <property type="nucleotide sequence ID" value="NZ_JAGGLM010000003.1"/>
</dbReference>
<name>A0ABS4KQC3_9CLOT</name>
<dbReference type="EMBL" id="JAGGLM010000003">
    <property type="protein sequence ID" value="MBP2032243.1"/>
    <property type="molecule type" value="Genomic_DNA"/>
</dbReference>
<dbReference type="CDD" id="cd10944">
    <property type="entry name" value="CE4_SmPgdA_like"/>
    <property type="match status" value="1"/>
</dbReference>
<dbReference type="InterPro" id="IPR011330">
    <property type="entry name" value="Glyco_hydro/deAcase_b/a-brl"/>
</dbReference>
<evidence type="ECO:0000313" key="3">
    <source>
        <dbReference type="EMBL" id="MBP2032243.1"/>
    </source>
</evidence>
<gene>
    <name evidence="3" type="ORF">J2Z42_000908</name>
</gene>
<proteinExistence type="predicted"/>
<sequence>MSKKRSKNGRVVGFIVIIIAALFLSSFGGFEFAEKQSNSRAEKIAAASNDAAKDKAKKEAKEAEEKLPPNAKVAYLTFDDGPSANVTPRILNTLKQNNIKATFFILGSMAQQNPGLLKQEKAAGHTIGNHTYSHEYKYLYSSTDNFINDLKKNETIISSIIGDHDKTLIRFPGGSFKLTSFQRAATAAGYHYIDWNAETGDAERQHASVDFLLTTLRKEIAGQKKVVILMHDAATKSTTADALPQVIAILKSQGYQFRPITSDSYNVIKR</sequence>
<evidence type="ECO:0000259" key="2">
    <source>
        <dbReference type="PROSITE" id="PS51677"/>
    </source>
</evidence>
<dbReference type="PANTHER" id="PTHR10587:SF125">
    <property type="entry name" value="POLYSACCHARIDE DEACETYLASE YHEN-RELATED"/>
    <property type="match status" value="1"/>
</dbReference>
<organism evidence="3 4">
    <name type="scientific">Clostridium algifaecis</name>
    <dbReference type="NCBI Taxonomy" id="1472040"/>
    <lineage>
        <taxon>Bacteria</taxon>
        <taxon>Bacillati</taxon>
        <taxon>Bacillota</taxon>
        <taxon>Clostridia</taxon>
        <taxon>Eubacteriales</taxon>
        <taxon>Clostridiaceae</taxon>
        <taxon>Clostridium</taxon>
    </lineage>
</organism>
<dbReference type="Proteomes" id="UP001519307">
    <property type="component" value="Unassembled WGS sequence"/>
</dbReference>
<accession>A0ABS4KQC3</accession>
<dbReference type="Gene3D" id="3.20.20.370">
    <property type="entry name" value="Glycoside hydrolase/deacetylase"/>
    <property type="match status" value="1"/>
</dbReference>
<feature type="domain" description="NodB homology" evidence="2">
    <location>
        <begin position="72"/>
        <end position="258"/>
    </location>
</feature>
<keyword evidence="1" id="KW-0812">Transmembrane</keyword>
<dbReference type="InterPro" id="IPR002509">
    <property type="entry name" value="NODB_dom"/>
</dbReference>
<dbReference type="PROSITE" id="PS51677">
    <property type="entry name" value="NODB"/>
    <property type="match status" value="1"/>
</dbReference>
<evidence type="ECO:0000256" key="1">
    <source>
        <dbReference type="SAM" id="Phobius"/>
    </source>
</evidence>
<keyword evidence="1" id="KW-1133">Transmembrane helix</keyword>
<dbReference type="InterPro" id="IPR050248">
    <property type="entry name" value="Polysacc_deacetylase_ArnD"/>
</dbReference>
<feature type="transmembrane region" description="Helical" evidence="1">
    <location>
        <begin position="12"/>
        <end position="30"/>
    </location>
</feature>
<keyword evidence="4" id="KW-1185">Reference proteome</keyword>
<evidence type="ECO:0000313" key="4">
    <source>
        <dbReference type="Proteomes" id="UP001519307"/>
    </source>
</evidence>
<reference evidence="3 4" key="1">
    <citation type="submission" date="2021-03" db="EMBL/GenBank/DDBJ databases">
        <title>Genomic Encyclopedia of Type Strains, Phase IV (KMG-IV): sequencing the most valuable type-strain genomes for metagenomic binning, comparative biology and taxonomic classification.</title>
        <authorList>
            <person name="Goeker M."/>
        </authorList>
    </citation>
    <scope>NUCLEOTIDE SEQUENCE [LARGE SCALE GENOMIC DNA]</scope>
    <source>
        <strain evidence="3 4">DSM 28783</strain>
    </source>
</reference>
<comment type="caution">
    <text evidence="3">The sequence shown here is derived from an EMBL/GenBank/DDBJ whole genome shotgun (WGS) entry which is preliminary data.</text>
</comment>
<dbReference type="PANTHER" id="PTHR10587">
    <property type="entry name" value="GLYCOSYL TRANSFERASE-RELATED"/>
    <property type="match status" value="1"/>
</dbReference>
<protein>
    <submittedName>
        <fullName evidence="3">Peptidoglycan/xylan/chitin deacetylase (PgdA/CDA1 family)</fullName>
    </submittedName>
</protein>
<keyword evidence="1" id="KW-0472">Membrane</keyword>